<evidence type="ECO:0000313" key="2">
    <source>
        <dbReference type="Proteomes" id="UP000076848"/>
    </source>
</evidence>
<accession>A0A157SAU4</accession>
<organism evidence="1 2">
    <name type="scientific">Bordetella ansorpii</name>
    <dbReference type="NCBI Taxonomy" id="288768"/>
    <lineage>
        <taxon>Bacteria</taxon>
        <taxon>Pseudomonadati</taxon>
        <taxon>Pseudomonadota</taxon>
        <taxon>Betaproteobacteria</taxon>
        <taxon>Burkholderiales</taxon>
        <taxon>Alcaligenaceae</taxon>
        <taxon>Bordetella</taxon>
    </lineage>
</organism>
<gene>
    <name evidence="1" type="ORF">SAMEA3906486_01278</name>
</gene>
<keyword evidence="2" id="KW-1185">Reference proteome</keyword>
<proteinExistence type="predicted"/>
<dbReference type="STRING" id="288768.SAMEA3906486_01278"/>
<dbReference type="Proteomes" id="UP000076848">
    <property type="component" value="Unassembled WGS sequence"/>
</dbReference>
<evidence type="ECO:0000313" key="1">
    <source>
        <dbReference type="EMBL" id="SAI67026.1"/>
    </source>
</evidence>
<dbReference type="EMBL" id="FKIF01000002">
    <property type="protein sequence ID" value="SAI67026.1"/>
    <property type="molecule type" value="Genomic_DNA"/>
</dbReference>
<dbReference type="AlphaFoldDB" id="A0A157SAU4"/>
<sequence>MAVFEERIDFVSLLLRKKRHAAQTGNIFFSYYQMVSGS</sequence>
<name>A0A157SAU4_9BORD</name>
<reference evidence="1 2" key="1">
    <citation type="submission" date="2016-04" db="EMBL/GenBank/DDBJ databases">
        <authorList>
            <consortium name="Pathogen Informatics"/>
        </authorList>
    </citation>
    <scope>NUCLEOTIDE SEQUENCE [LARGE SCALE GENOMIC DNA]</scope>
    <source>
        <strain evidence="1 2">H050680373</strain>
    </source>
</reference>
<protein>
    <submittedName>
        <fullName evidence="1">Uncharacterized protein</fullName>
    </submittedName>
</protein>